<reference evidence="2" key="1">
    <citation type="submission" date="2019-12" db="EMBL/GenBank/DDBJ databases">
        <title>Genome sequencing and annotation of Brassica cretica.</title>
        <authorList>
            <person name="Studholme D.J."/>
            <person name="Sarris P."/>
        </authorList>
    </citation>
    <scope>NUCLEOTIDE SEQUENCE</scope>
    <source>
        <strain evidence="2">PFS-109/04</strain>
        <tissue evidence="2">Leaf</tissue>
    </source>
</reference>
<sequence length="132" mass="15054">MDFVTTTLWYFVLICLPLVFKLRAGMGRRSTRSLHIVKVVDKRLGSERVLHPGARGRAVFVSPGAGVVGRSRNPLWCSARSNKTFHSLFDPKCFQVPLRTPMETPRPDKDLCNAKRRLKCMIPNLNDQNMQE</sequence>
<name>A0A8S9RRY3_BRACR</name>
<keyword evidence="1" id="KW-0472">Membrane</keyword>
<dbReference type="Proteomes" id="UP000712600">
    <property type="component" value="Unassembled WGS sequence"/>
</dbReference>
<comment type="caution">
    <text evidence="2">The sequence shown here is derived from an EMBL/GenBank/DDBJ whole genome shotgun (WGS) entry which is preliminary data.</text>
</comment>
<evidence type="ECO:0000313" key="2">
    <source>
        <dbReference type="EMBL" id="KAF3574952.1"/>
    </source>
</evidence>
<protein>
    <submittedName>
        <fullName evidence="2">Uncharacterized protein</fullName>
    </submittedName>
</protein>
<dbReference type="AlphaFoldDB" id="A0A8S9RRY3"/>
<proteinExistence type="predicted"/>
<gene>
    <name evidence="2" type="ORF">F2Q69_00060037</name>
</gene>
<dbReference type="EMBL" id="QGKX02000095">
    <property type="protein sequence ID" value="KAF3574952.1"/>
    <property type="molecule type" value="Genomic_DNA"/>
</dbReference>
<keyword evidence="1" id="KW-0812">Transmembrane</keyword>
<organism evidence="2 3">
    <name type="scientific">Brassica cretica</name>
    <name type="common">Mustard</name>
    <dbReference type="NCBI Taxonomy" id="69181"/>
    <lineage>
        <taxon>Eukaryota</taxon>
        <taxon>Viridiplantae</taxon>
        <taxon>Streptophyta</taxon>
        <taxon>Embryophyta</taxon>
        <taxon>Tracheophyta</taxon>
        <taxon>Spermatophyta</taxon>
        <taxon>Magnoliopsida</taxon>
        <taxon>eudicotyledons</taxon>
        <taxon>Gunneridae</taxon>
        <taxon>Pentapetalae</taxon>
        <taxon>rosids</taxon>
        <taxon>malvids</taxon>
        <taxon>Brassicales</taxon>
        <taxon>Brassicaceae</taxon>
        <taxon>Brassiceae</taxon>
        <taxon>Brassica</taxon>
    </lineage>
</organism>
<feature type="transmembrane region" description="Helical" evidence="1">
    <location>
        <begin position="6"/>
        <end position="24"/>
    </location>
</feature>
<keyword evidence="1" id="KW-1133">Transmembrane helix</keyword>
<accession>A0A8S9RRY3</accession>
<evidence type="ECO:0000256" key="1">
    <source>
        <dbReference type="SAM" id="Phobius"/>
    </source>
</evidence>
<evidence type="ECO:0000313" key="3">
    <source>
        <dbReference type="Proteomes" id="UP000712600"/>
    </source>
</evidence>